<name>A0A0U3LHJ0_9BURK</name>
<dbReference type="AlphaFoldDB" id="A0A0U3LHJ0"/>
<evidence type="ECO:0000313" key="1">
    <source>
        <dbReference type="EMBL" id="ALV07567.1"/>
    </source>
</evidence>
<dbReference type="RefSeq" id="WP_058935661.1">
    <property type="nucleotide sequence ID" value="NZ_CP013729.1"/>
</dbReference>
<organism evidence="1 2">
    <name type="scientific">Roseateles depolymerans</name>
    <dbReference type="NCBI Taxonomy" id="76731"/>
    <lineage>
        <taxon>Bacteria</taxon>
        <taxon>Pseudomonadati</taxon>
        <taxon>Pseudomonadota</taxon>
        <taxon>Betaproteobacteria</taxon>
        <taxon>Burkholderiales</taxon>
        <taxon>Sphaerotilaceae</taxon>
        <taxon>Roseateles</taxon>
    </lineage>
</organism>
<keyword evidence="2" id="KW-1185">Reference proteome</keyword>
<protein>
    <submittedName>
        <fullName evidence="1">Uncharacterized protein</fullName>
    </submittedName>
</protein>
<sequence length="228" mass="25665">MAAVLMPACDATVAMPSGDTIRRLAHWAVAFDTKLCHLVDDLDTEWQAPLLSPWSFMQAMPADRSDALWPRLWRSRLGQEGVWPRLDQFEDPWWRLGLLPRPELLHRLCVLALARRPGVLRCCIDRSVRVPLQRALADAFPVLSALSLQGRPVDAVQAGWSPVEWACVGFLDWADMLGPDARLVQTLVRWSLPRQMLDRRSQAGPVPAERSCDAARQALVEAGMEWPC</sequence>
<evidence type="ECO:0000313" key="2">
    <source>
        <dbReference type="Proteomes" id="UP000060699"/>
    </source>
</evidence>
<dbReference type="Proteomes" id="UP000060699">
    <property type="component" value="Chromosome"/>
</dbReference>
<reference evidence="1 2" key="1">
    <citation type="submission" date="2015-12" db="EMBL/GenBank/DDBJ databases">
        <title>Complete genome of Roseateles depolymerans KCTC 42856.</title>
        <authorList>
            <person name="Kim K.M."/>
        </authorList>
    </citation>
    <scope>NUCLEOTIDE SEQUENCE [LARGE SCALE GENOMIC DNA]</scope>
    <source>
        <strain evidence="1 2">KCTC 42856</strain>
    </source>
</reference>
<gene>
    <name evidence="1" type="ORF">RD2015_3106</name>
</gene>
<dbReference type="OrthoDB" id="9153266at2"/>
<proteinExistence type="predicted"/>
<dbReference type="STRING" id="76731.RD2015_3106"/>
<dbReference type="KEGG" id="rdp:RD2015_3106"/>
<accession>A0A0U3LHJ0</accession>
<dbReference type="EMBL" id="CP013729">
    <property type="protein sequence ID" value="ALV07567.1"/>
    <property type="molecule type" value="Genomic_DNA"/>
</dbReference>